<dbReference type="PANTHER" id="PTHR35811:SF1">
    <property type="entry name" value="HTH OST-TYPE DOMAIN-CONTAINING PROTEIN"/>
    <property type="match status" value="1"/>
</dbReference>
<evidence type="ECO:0000256" key="1">
    <source>
        <dbReference type="SAM" id="SignalP"/>
    </source>
</evidence>
<evidence type="ECO:0000313" key="4">
    <source>
        <dbReference type="Proteomes" id="UP001154265"/>
    </source>
</evidence>
<keyword evidence="1" id="KW-0732">Signal</keyword>
<accession>A0ABT6F391</accession>
<feature type="domain" description="NYN" evidence="2">
    <location>
        <begin position="286"/>
        <end position="439"/>
    </location>
</feature>
<comment type="caution">
    <text evidence="3">The sequence shown here is derived from an EMBL/GenBank/DDBJ whole genome shotgun (WGS) entry which is preliminary data.</text>
</comment>
<reference evidence="3" key="2">
    <citation type="submission" date="2022-01" db="EMBL/GenBank/DDBJ databases">
        <authorList>
            <person name="Zivanovic Y."/>
            <person name="Moreira D."/>
            <person name="Lopez-Garcia P."/>
        </authorList>
    </citation>
    <scope>NUCLEOTIDE SEQUENCE</scope>
    <source>
        <strain evidence="3">G9</strain>
    </source>
</reference>
<organism evidence="3 4">
    <name type="scientific">Candidatus Synechococcus calcipolaris G9</name>
    <dbReference type="NCBI Taxonomy" id="1497997"/>
    <lineage>
        <taxon>Bacteria</taxon>
        <taxon>Bacillati</taxon>
        <taxon>Cyanobacteriota</taxon>
        <taxon>Cyanophyceae</taxon>
        <taxon>Synechococcales</taxon>
        <taxon>Synechococcaceae</taxon>
        <taxon>Synechococcus</taxon>
    </lineage>
</organism>
<feature type="chain" id="PRO_5046508330" evidence="1">
    <location>
        <begin position="19"/>
        <end position="753"/>
    </location>
</feature>
<gene>
    <name evidence="3" type="ORF">L3556_15550</name>
</gene>
<dbReference type="RefSeq" id="WP_277868250.1">
    <property type="nucleotide sequence ID" value="NZ_JAKKUT010000008.1"/>
</dbReference>
<keyword evidence="4" id="KW-1185">Reference proteome</keyword>
<dbReference type="InterPro" id="IPR021139">
    <property type="entry name" value="NYN"/>
</dbReference>
<evidence type="ECO:0000313" key="3">
    <source>
        <dbReference type="EMBL" id="MDG2992334.1"/>
    </source>
</evidence>
<feature type="signal peptide" evidence="1">
    <location>
        <begin position="1"/>
        <end position="18"/>
    </location>
</feature>
<dbReference type="CDD" id="cd11297">
    <property type="entry name" value="PIN_LabA-like_N_1"/>
    <property type="match status" value="1"/>
</dbReference>
<proteinExistence type="predicted"/>
<reference evidence="3" key="1">
    <citation type="journal article" date="2022" name="Genome Biol. Evol.">
        <title>A New Gene Family Diagnostic for Intracellular Biomineralization of Amorphous Ca Carbonates by Cyanobacteria.</title>
        <authorList>
            <person name="Benzerara K."/>
            <person name="Duprat E."/>
            <person name="Bitard-Feildel T."/>
            <person name="Caumes G."/>
            <person name="Cassier-Chauvat C."/>
            <person name="Chauvat F."/>
            <person name="Dezi M."/>
            <person name="Diop S.I."/>
            <person name="Gaschignard G."/>
            <person name="Gorgen S."/>
            <person name="Gugger M."/>
            <person name="Lopez-Garcia P."/>
            <person name="Millet M."/>
            <person name="Skouri-Panet F."/>
            <person name="Moreira D."/>
            <person name="Callebaut I."/>
        </authorList>
    </citation>
    <scope>NUCLEOTIDE SEQUENCE</scope>
    <source>
        <strain evidence="3">G9</strain>
    </source>
</reference>
<dbReference type="Proteomes" id="UP001154265">
    <property type="component" value="Unassembled WGS sequence"/>
</dbReference>
<evidence type="ECO:0000259" key="2">
    <source>
        <dbReference type="Pfam" id="PF01936"/>
    </source>
</evidence>
<dbReference type="EMBL" id="JAKKUT010000008">
    <property type="protein sequence ID" value="MDG2992334.1"/>
    <property type="molecule type" value="Genomic_DNA"/>
</dbReference>
<dbReference type="Pfam" id="PF01936">
    <property type="entry name" value="NYN"/>
    <property type="match status" value="1"/>
</dbReference>
<dbReference type="PANTHER" id="PTHR35811">
    <property type="entry name" value="SLR1870 PROTEIN"/>
    <property type="match status" value="1"/>
</dbReference>
<protein>
    <submittedName>
        <fullName evidence="3">NYN domain-containing protein</fullName>
    </submittedName>
</protein>
<dbReference type="Gene3D" id="3.40.50.1010">
    <property type="entry name" value="5'-nuclease"/>
    <property type="match status" value="1"/>
</dbReference>
<sequence>MKWLISPLAALVTGGAAAVINPGNALVAVGVSGVGAIAGASIAQTSKQKRPGETISSKYIDNIKNEFEQILKEEFKRLKTQTESESISFHRELKKVADSQQHVTTSVQDLAQGMQAVQTDLNKGKTEQQTTFLKSIDNIKNEFEQILKEEFKRLKTQTESESISFHRELKKVADSQQHVTTSVQDLAQGIQAVQTDLNKGKTEQQTTFSESIDNIKNELKQILKEGFDHLKQQTEPKPVSQFHDELKAAADSLEQHVTTSVQDLAQGIQAVQNELNKGKRIVQPQTAILYDIENFIFNKGKKINPKILEEKISFDEILKNIKDHVDIGDVIIQRAYANWMNQVLHPLKTEETEISVDCIQVYGANHEQKNAADIHLSLDAVDLLHQYPTINTYVIVSGDGGFGSLALKLRDYGKTVIGCAYHGSASASLQKVCHHFVLIENPFLESDTSPPRIITKPPIITRPPIITEPPKSKLSKFNQPLQKKINIIQYENPTNPSKIKENELAKIAEIFQCYMDMPEYSAKLVTGIDISLVKEAINFFIPDLEPLRYQAIKFSDVIRYTCQNIKKELYLANAIQGYSCSSTAILCFKDRIPEGFKTNEYTPVFVHQEWIYYRLFPGKLAGFPVLQVVADWAVTQRPKNMLVAQAVKSIIQQPKPVERKYGKLAIRRAINNYASAKLLIIQINKDQHIMTINLKIKTADDMIKALKAHVHEVLEKRLTLIGEKIDEHIFQQLFEYHISEFNNAENMNTTTSE</sequence>
<name>A0ABT6F391_9SYNE</name>